<comment type="catalytic activity">
    <reaction evidence="14 15">
        <text>FMN + ATP + H(+) = FAD + diphosphate</text>
        <dbReference type="Rhea" id="RHEA:17237"/>
        <dbReference type="ChEBI" id="CHEBI:15378"/>
        <dbReference type="ChEBI" id="CHEBI:30616"/>
        <dbReference type="ChEBI" id="CHEBI:33019"/>
        <dbReference type="ChEBI" id="CHEBI:57692"/>
        <dbReference type="ChEBI" id="CHEBI:58210"/>
        <dbReference type="EC" id="2.7.7.2"/>
    </reaction>
</comment>
<dbReference type="PANTHER" id="PTHR22749">
    <property type="entry name" value="RIBOFLAVIN KINASE/FMN ADENYLYLTRANSFERASE"/>
    <property type="match status" value="1"/>
</dbReference>
<comment type="similarity">
    <text evidence="15">Belongs to the ribF family.</text>
</comment>
<dbReference type="SMART" id="SM00904">
    <property type="entry name" value="Flavokinase"/>
    <property type="match status" value="1"/>
</dbReference>
<keyword evidence="12" id="KW-0511">Multifunctional enzyme</keyword>
<dbReference type="InterPro" id="IPR023468">
    <property type="entry name" value="Riboflavin_kinase"/>
</dbReference>
<dbReference type="FunFam" id="2.40.30.30:FF:000003">
    <property type="entry name" value="Riboflavin biosynthesis protein"/>
    <property type="match status" value="1"/>
</dbReference>
<evidence type="ECO:0000256" key="8">
    <source>
        <dbReference type="ARBA" id="ARBA00022741"/>
    </source>
</evidence>
<dbReference type="InterPro" id="IPR015864">
    <property type="entry name" value="FAD_synthase"/>
</dbReference>
<name>A0A4R7F637_9FLAO</name>
<accession>A0A4R7F637</accession>
<dbReference type="InterPro" id="IPR015865">
    <property type="entry name" value="Riboflavin_kinase_bac/euk"/>
</dbReference>
<evidence type="ECO:0000256" key="2">
    <source>
        <dbReference type="ARBA" id="ARBA00004726"/>
    </source>
</evidence>
<keyword evidence="9 15" id="KW-0418">Kinase</keyword>
<dbReference type="FunFam" id="3.40.50.620:FF:000021">
    <property type="entry name" value="Riboflavin biosynthesis protein"/>
    <property type="match status" value="1"/>
</dbReference>
<dbReference type="Gene3D" id="2.40.30.30">
    <property type="entry name" value="Riboflavin kinase-like"/>
    <property type="match status" value="1"/>
</dbReference>
<evidence type="ECO:0000256" key="6">
    <source>
        <dbReference type="ARBA" id="ARBA00022679"/>
    </source>
</evidence>
<reference evidence="17 18" key="1">
    <citation type="submission" date="2019-03" db="EMBL/GenBank/DDBJ databases">
        <title>Genomic Encyclopedia of Archaeal and Bacterial Type Strains, Phase II (KMG-II): from individual species to whole genera.</title>
        <authorList>
            <person name="Goeker M."/>
        </authorList>
    </citation>
    <scope>NUCLEOTIDE SEQUENCE [LARGE SCALE GENOMIC DNA]</scope>
    <source>
        <strain evidence="17 18">DSM 28213</strain>
    </source>
</reference>
<sequence length="333" mass="38400">MGYFYVQKIFRTKERVIYIKRTKKLIVKIYSSISEFKTNKRIVATLGTFDGVHVGHQMILKKLTDAAKQMNAESLVLTFFPHPRMVLKQDHGIQLLNTLDEKKELLEQLGLDNLVIQKFDMDFANLTAEEFVKKVLVDTFNISKIIIGYDHRFGKNRTADINDLRNFGKQYGFEVEEISAQEIDHVSISSTKIRTALEEGNIKKANEFLGHNYFFSGIVVHGKKLGKKLGFPTANIKIEETYKLIPKNGIYIVESELDGQKVKGMMSVGINPTFEGHPYSIEVNYLDWEGDLYGKTIKVSILDRIREEIKFDNLEDLVSRLKQDEIITRKYFS</sequence>
<dbReference type="NCBIfam" id="NF004162">
    <property type="entry name" value="PRK05627.1-5"/>
    <property type="match status" value="1"/>
</dbReference>
<dbReference type="GO" id="GO:0005524">
    <property type="term" value="F:ATP binding"/>
    <property type="evidence" value="ECO:0007669"/>
    <property type="project" value="UniProtKB-UniRule"/>
</dbReference>
<feature type="domain" description="Riboflavin kinase" evidence="16">
    <location>
        <begin position="208"/>
        <end position="333"/>
    </location>
</feature>
<comment type="pathway">
    <text evidence="3 15">Cofactor biosynthesis; FMN biosynthesis; FMN from riboflavin (ATP route): step 1/1.</text>
</comment>
<organism evidence="17 18">
    <name type="scientific">Myroides indicus</name>
    <dbReference type="NCBI Taxonomy" id="1323422"/>
    <lineage>
        <taxon>Bacteria</taxon>
        <taxon>Pseudomonadati</taxon>
        <taxon>Bacteroidota</taxon>
        <taxon>Flavobacteriia</taxon>
        <taxon>Flavobacteriales</taxon>
        <taxon>Flavobacteriaceae</taxon>
        <taxon>Myroides</taxon>
    </lineage>
</organism>
<dbReference type="UniPathway" id="UPA00277">
    <property type="reaction ID" value="UER00407"/>
</dbReference>
<keyword evidence="4 15" id="KW-0285">Flavoprotein</keyword>
<dbReference type="SUPFAM" id="SSF82114">
    <property type="entry name" value="Riboflavin kinase-like"/>
    <property type="match status" value="1"/>
</dbReference>
<keyword evidence="6 15" id="KW-0808">Transferase</keyword>
<dbReference type="EC" id="2.7.7.2" evidence="15"/>
<evidence type="ECO:0000256" key="5">
    <source>
        <dbReference type="ARBA" id="ARBA00022643"/>
    </source>
</evidence>
<evidence type="ECO:0000256" key="12">
    <source>
        <dbReference type="ARBA" id="ARBA00023268"/>
    </source>
</evidence>
<evidence type="ECO:0000256" key="3">
    <source>
        <dbReference type="ARBA" id="ARBA00005201"/>
    </source>
</evidence>
<evidence type="ECO:0000259" key="16">
    <source>
        <dbReference type="SMART" id="SM00904"/>
    </source>
</evidence>
<evidence type="ECO:0000256" key="4">
    <source>
        <dbReference type="ARBA" id="ARBA00022630"/>
    </source>
</evidence>
<keyword evidence="18" id="KW-1185">Reference proteome</keyword>
<dbReference type="EC" id="2.7.1.26" evidence="15"/>
<dbReference type="InterPro" id="IPR014729">
    <property type="entry name" value="Rossmann-like_a/b/a_fold"/>
</dbReference>
<evidence type="ECO:0000256" key="15">
    <source>
        <dbReference type="PIRNR" id="PIRNR004491"/>
    </source>
</evidence>
<evidence type="ECO:0000256" key="14">
    <source>
        <dbReference type="ARBA" id="ARBA00049494"/>
    </source>
</evidence>
<dbReference type="SUPFAM" id="SSF52374">
    <property type="entry name" value="Nucleotidylyl transferase"/>
    <property type="match status" value="1"/>
</dbReference>
<comment type="catalytic activity">
    <reaction evidence="13 15">
        <text>riboflavin + ATP = FMN + ADP + H(+)</text>
        <dbReference type="Rhea" id="RHEA:14357"/>
        <dbReference type="ChEBI" id="CHEBI:15378"/>
        <dbReference type="ChEBI" id="CHEBI:30616"/>
        <dbReference type="ChEBI" id="CHEBI:57986"/>
        <dbReference type="ChEBI" id="CHEBI:58210"/>
        <dbReference type="ChEBI" id="CHEBI:456216"/>
        <dbReference type="EC" id="2.7.1.26"/>
    </reaction>
</comment>
<dbReference type="EMBL" id="SOAG01000002">
    <property type="protein sequence ID" value="TDS65258.1"/>
    <property type="molecule type" value="Genomic_DNA"/>
</dbReference>
<protein>
    <recommendedName>
        <fullName evidence="15">Riboflavin biosynthesis protein</fullName>
    </recommendedName>
    <domain>
        <recommendedName>
            <fullName evidence="15">Riboflavin kinase</fullName>
            <ecNumber evidence="15">2.7.1.26</ecNumber>
        </recommendedName>
        <alternativeName>
            <fullName evidence="15">Flavokinase</fullName>
        </alternativeName>
    </domain>
    <domain>
        <recommendedName>
            <fullName evidence="15">FMN adenylyltransferase</fullName>
            <ecNumber evidence="15">2.7.7.2</ecNumber>
        </recommendedName>
        <alternativeName>
            <fullName evidence="15">FAD pyrophosphorylase</fullName>
        </alternativeName>
        <alternativeName>
            <fullName evidence="15">FAD synthase</fullName>
        </alternativeName>
    </domain>
</protein>
<dbReference type="InterPro" id="IPR023465">
    <property type="entry name" value="Riboflavin_kinase_dom_sf"/>
</dbReference>
<dbReference type="GO" id="GO:0006747">
    <property type="term" value="P:FAD biosynthetic process"/>
    <property type="evidence" value="ECO:0007669"/>
    <property type="project" value="UniProtKB-UniRule"/>
</dbReference>
<dbReference type="Proteomes" id="UP000295215">
    <property type="component" value="Unassembled WGS sequence"/>
</dbReference>
<evidence type="ECO:0000256" key="7">
    <source>
        <dbReference type="ARBA" id="ARBA00022695"/>
    </source>
</evidence>
<evidence type="ECO:0000256" key="11">
    <source>
        <dbReference type="ARBA" id="ARBA00022840"/>
    </source>
</evidence>
<dbReference type="UniPathway" id="UPA00276">
    <property type="reaction ID" value="UER00406"/>
</dbReference>
<keyword evidence="11 15" id="KW-0067">ATP-binding</keyword>
<dbReference type="GO" id="GO:0008531">
    <property type="term" value="F:riboflavin kinase activity"/>
    <property type="evidence" value="ECO:0007669"/>
    <property type="project" value="UniProtKB-UniRule"/>
</dbReference>
<evidence type="ECO:0000256" key="10">
    <source>
        <dbReference type="ARBA" id="ARBA00022827"/>
    </source>
</evidence>
<dbReference type="PANTHER" id="PTHR22749:SF6">
    <property type="entry name" value="RIBOFLAVIN KINASE"/>
    <property type="match status" value="1"/>
</dbReference>
<dbReference type="GO" id="GO:0009231">
    <property type="term" value="P:riboflavin biosynthetic process"/>
    <property type="evidence" value="ECO:0007669"/>
    <property type="project" value="InterPro"/>
</dbReference>
<keyword evidence="5 15" id="KW-0288">FMN</keyword>
<gene>
    <name evidence="17" type="ORF">C8P70_10239</name>
</gene>
<evidence type="ECO:0000256" key="1">
    <source>
        <dbReference type="ARBA" id="ARBA00002121"/>
    </source>
</evidence>
<evidence type="ECO:0000313" key="18">
    <source>
        <dbReference type="Proteomes" id="UP000295215"/>
    </source>
</evidence>
<keyword evidence="8 15" id="KW-0547">Nucleotide-binding</keyword>
<proteinExistence type="inferred from homology"/>
<dbReference type="GO" id="GO:0003919">
    <property type="term" value="F:FMN adenylyltransferase activity"/>
    <property type="evidence" value="ECO:0007669"/>
    <property type="project" value="UniProtKB-UniRule"/>
</dbReference>
<dbReference type="GO" id="GO:0009398">
    <property type="term" value="P:FMN biosynthetic process"/>
    <property type="evidence" value="ECO:0007669"/>
    <property type="project" value="UniProtKB-UniRule"/>
</dbReference>
<dbReference type="Pfam" id="PF06574">
    <property type="entry name" value="FAD_syn"/>
    <property type="match status" value="1"/>
</dbReference>
<dbReference type="NCBIfam" id="TIGR00083">
    <property type="entry name" value="ribF"/>
    <property type="match status" value="1"/>
</dbReference>
<comment type="function">
    <text evidence="1">Catalyzes the phosphorylation of riboflavin to FMN followed by the adenylation of FMN to FAD.</text>
</comment>
<dbReference type="Pfam" id="PF01687">
    <property type="entry name" value="Flavokinase"/>
    <property type="match status" value="1"/>
</dbReference>
<dbReference type="NCBIfam" id="NF004160">
    <property type="entry name" value="PRK05627.1-3"/>
    <property type="match status" value="1"/>
</dbReference>
<evidence type="ECO:0000256" key="13">
    <source>
        <dbReference type="ARBA" id="ARBA00047880"/>
    </source>
</evidence>
<keyword evidence="7 15" id="KW-0548">Nucleotidyltransferase</keyword>
<dbReference type="CDD" id="cd02064">
    <property type="entry name" value="FAD_synthetase_N"/>
    <property type="match status" value="1"/>
</dbReference>
<keyword evidence="10 15" id="KW-0274">FAD</keyword>
<dbReference type="AlphaFoldDB" id="A0A4R7F637"/>
<comment type="pathway">
    <text evidence="2 15">Cofactor biosynthesis; FAD biosynthesis; FAD from FMN: step 1/1.</text>
</comment>
<dbReference type="Gene3D" id="3.40.50.620">
    <property type="entry name" value="HUPs"/>
    <property type="match status" value="1"/>
</dbReference>
<evidence type="ECO:0000313" key="17">
    <source>
        <dbReference type="EMBL" id="TDS65258.1"/>
    </source>
</evidence>
<evidence type="ECO:0000256" key="9">
    <source>
        <dbReference type="ARBA" id="ARBA00022777"/>
    </source>
</evidence>
<dbReference type="InterPro" id="IPR002606">
    <property type="entry name" value="Riboflavin_kinase_bac"/>
</dbReference>
<dbReference type="PIRSF" id="PIRSF004491">
    <property type="entry name" value="FAD_Synth"/>
    <property type="match status" value="1"/>
</dbReference>
<comment type="caution">
    <text evidence="17">The sequence shown here is derived from an EMBL/GenBank/DDBJ whole genome shotgun (WGS) entry which is preliminary data.</text>
</comment>